<feature type="domain" description="Beta/gamma crystallin 'Greek key'" evidence="4">
    <location>
        <begin position="1742"/>
        <end position="1784"/>
    </location>
</feature>
<dbReference type="OrthoDB" id="9895617at2759"/>
<feature type="region of interest" description="Disordered" evidence="3">
    <location>
        <begin position="1301"/>
        <end position="1334"/>
    </location>
</feature>
<evidence type="ECO:0000256" key="3">
    <source>
        <dbReference type="SAM" id="MobiDB-lite"/>
    </source>
</evidence>
<name>A0A8C9R936_SCLFO</name>
<dbReference type="PANTHER" id="PTHR11818:SF2">
    <property type="entry name" value="BETA_GAMMA CRYSTALLIN DOMAIN-CONTAINING PROTEIN 1"/>
    <property type="match status" value="1"/>
</dbReference>
<organism evidence="5 6">
    <name type="scientific">Scleropages formosus</name>
    <name type="common">Asian bonytongue</name>
    <name type="synonym">Osteoglossum formosum</name>
    <dbReference type="NCBI Taxonomy" id="113540"/>
    <lineage>
        <taxon>Eukaryota</taxon>
        <taxon>Metazoa</taxon>
        <taxon>Chordata</taxon>
        <taxon>Craniata</taxon>
        <taxon>Vertebrata</taxon>
        <taxon>Euteleostomi</taxon>
        <taxon>Actinopterygii</taxon>
        <taxon>Neopterygii</taxon>
        <taxon>Teleostei</taxon>
        <taxon>Osteoglossocephala</taxon>
        <taxon>Osteoglossomorpha</taxon>
        <taxon>Osteoglossiformes</taxon>
        <taxon>Osteoglossidae</taxon>
        <taxon>Scleropages</taxon>
    </lineage>
</organism>
<feature type="region of interest" description="Disordered" evidence="3">
    <location>
        <begin position="789"/>
        <end position="808"/>
    </location>
</feature>
<feature type="compositionally biased region" description="Basic and acidic residues" evidence="3">
    <location>
        <begin position="701"/>
        <end position="711"/>
    </location>
</feature>
<dbReference type="SUPFAM" id="SSF49695">
    <property type="entry name" value="gamma-Crystallin-like"/>
    <property type="match status" value="3"/>
</dbReference>
<feature type="domain" description="Beta/gamma crystallin 'Greek key'" evidence="4">
    <location>
        <begin position="1438"/>
        <end position="1493"/>
    </location>
</feature>
<dbReference type="InterPro" id="IPR050252">
    <property type="entry name" value="Beta/Gamma-Crystallin"/>
</dbReference>
<protein>
    <recommendedName>
        <fullName evidence="4">Beta/gamma crystallin 'Greek key' domain-containing protein</fullName>
    </recommendedName>
</protein>
<feature type="domain" description="Beta/gamma crystallin 'Greek key'" evidence="4">
    <location>
        <begin position="1822"/>
        <end position="1866"/>
    </location>
</feature>
<evidence type="ECO:0000256" key="2">
    <source>
        <dbReference type="ARBA" id="ARBA00022737"/>
    </source>
</evidence>
<feature type="region of interest" description="Disordered" evidence="3">
    <location>
        <begin position="427"/>
        <end position="455"/>
    </location>
</feature>
<gene>
    <name evidence="5" type="primary">LOC108929321</name>
</gene>
<feature type="domain" description="Beta/gamma crystallin 'Greek key'" evidence="4">
    <location>
        <begin position="1540"/>
        <end position="1582"/>
    </location>
</feature>
<feature type="region of interest" description="Disordered" evidence="3">
    <location>
        <begin position="1003"/>
        <end position="1121"/>
    </location>
</feature>
<dbReference type="GeneTree" id="ENSGT00940000155695"/>
<comment type="similarity">
    <text evidence="1">Belongs to the beta/gamma-crystallin family.</text>
</comment>
<feature type="compositionally biased region" description="Basic and acidic residues" evidence="3">
    <location>
        <begin position="1"/>
        <end position="13"/>
    </location>
</feature>
<feature type="compositionally biased region" description="Basic and acidic residues" evidence="3">
    <location>
        <begin position="917"/>
        <end position="928"/>
    </location>
</feature>
<feature type="compositionally biased region" description="Basic and acidic residues" evidence="3">
    <location>
        <begin position="1062"/>
        <end position="1072"/>
    </location>
</feature>
<reference evidence="5 6" key="1">
    <citation type="submission" date="2019-04" db="EMBL/GenBank/DDBJ databases">
        <authorList>
            <consortium name="Wellcome Sanger Institute Data Sharing"/>
        </authorList>
    </citation>
    <scope>NUCLEOTIDE SEQUENCE [LARGE SCALE GENOMIC DNA]</scope>
</reference>
<dbReference type="InterPro" id="IPR001064">
    <property type="entry name" value="Beta/gamma_crystallin"/>
</dbReference>
<dbReference type="Gene3D" id="2.60.20.10">
    <property type="entry name" value="Crystallins"/>
    <property type="match status" value="6"/>
</dbReference>
<feature type="compositionally biased region" description="Polar residues" evidence="3">
    <location>
        <begin position="1360"/>
        <end position="1384"/>
    </location>
</feature>
<feature type="region of interest" description="Disordered" evidence="3">
    <location>
        <begin position="167"/>
        <end position="239"/>
    </location>
</feature>
<feature type="compositionally biased region" description="Basic and acidic residues" evidence="3">
    <location>
        <begin position="1307"/>
        <end position="1322"/>
    </location>
</feature>
<proteinExistence type="inferred from homology"/>
<keyword evidence="6" id="KW-1185">Reference proteome</keyword>
<feature type="region of interest" description="Disordered" evidence="3">
    <location>
        <begin position="849"/>
        <end position="887"/>
    </location>
</feature>
<feature type="compositionally biased region" description="Polar residues" evidence="3">
    <location>
        <begin position="66"/>
        <end position="90"/>
    </location>
</feature>
<feature type="compositionally biased region" description="Polar residues" evidence="3">
    <location>
        <begin position="769"/>
        <end position="781"/>
    </location>
</feature>
<feature type="region of interest" description="Disordered" evidence="3">
    <location>
        <begin position="475"/>
        <end position="515"/>
    </location>
</feature>
<feature type="domain" description="Beta/gamma crystallin 'Greek key'" evidence="4">
    <location>
        <begin position="1915"/>
        <end position="1956"/>
    </location>
</feature>
<accession>A0A8C9R936</accession>
<feature type="region of interest" description="Disordered" evidence="3">
    <location>
        <begin position="1153"/>
        <end position="1198"/>
    </location>
</feature>
<feature type="domain" description="Beta/gamma crystallin 'Greek key'" evidence="4">
    <location>
        <begin position="1651"/>
        <end position="1693"/>
    </location>
</feature>
<feature type="compositionally biased region" description="Polar residues" evidence="3">
    <location>
        <begin position="117"/>
        <end position="126"/>
    </location>
</feature>
<feature type="domain" description="Beta/gamma crystallin 'Greek key'" evidence="4">
    <location>
        <begin position="1398"/>
        <end position="1437"/>
    </location>
</feature>
<feature type="region of interest" description="Disordered" evidence="3">
    <location>
        <begin position="564"/>
        <end position="585"/>
    </location>
</feature>
<feature type="compositionally biased region" description="Basic and acidic residues" evidence="3">
    <location>
        <begin position="735"/>
        <end position="744"/>
    </location>
</feature>
<feature type="region of interest" description="Disordered" evidence="3">
    <location>
        <begin position="356"/>
        <end position="379"/>
    </location>
</feature>
<dbReference type="PROSITE" id="PS50231">
    <property type="entry name" value="RICIN_B_LECTIN"/>
    <property type="match status" value="1"/>
</dbReference>
<evidence type="ECO:0000256" key="1">
    <source>
        <dbReference type="ARBA" id="ARBA00009646"/>
    </source>
</evidence>
<dbReference type="Gene3D" id="2.80.10.50">
    <property type="match status" value="1"/>
</dbReference>
<dbReference type="PROSITE" id="PS50915">
    <property type="entry name" value="CRYSTALLIN_BETA_GAMMA"/>
    <property type="match status" value="9"/>
</dbReference>
<dbReference type="Proteomes" id="UP000694397">
    <property type="component" value="Chromosome 1"/>
</dbReference>
<feature type="compositionally biased region" description="Basic and acidic residues" evidence="3">
    <location>
        <begin position="98"/>
        <end position="116"/>
    </location>
</feature>
<reference evidence="5" key="3">
    <citation type="submission" date="2025-09" db="UniProtKB">
        <authorList>
            <consortium name="Ensembl"/>
        </authorList>
    </citation>
    <scope>IDENTIFICATION</scope>
</reference>
<feature type="compositionally biased region" description="Polar residues" evidence="3">
    <location>
        <begin position="219"/>
        <end position="233"/>
    </location>
</feature>
<feature type="compositionally biased region" description="Basic and acidic residues" evidence="3">
    <location>
        <begin position="167"/>
        <end position="195"/>
    </location>
</feature>
<feature type="region of interest" description="Disordered" evidence="3">
    <location>
        <begin position="917"/>
        <end position="944"/>
    </location>
</feature>
<feature type="region of interest" description="Disordered" evidence="3">
    <location>
        <begin position="1"/>
        <end position="137"/>
    </location>
</feature>
<feature type="domain" description="Beta/gamma crystallin 'Greek key'" evidence="4">
    <location>
        <begin position="1594"/>
        <end position="1650"/>
    </location>
</feature>
<evidence type="ECO:0000313" key="6">
    <source>
        <dbReference type="Proteomes" id="UP000694397"/>
    </source>
</evidence>
<feature type="domain" description="Beta/gamma crystallin 'Greek key'" evidence="4">
    <location>
        <begin position="1874"/>
        <end position="1914"/>
    </location>
</feature>
<keyword evidence="2" id="KW-0677">Repeat</keyword>
<dbReference type="InterPro" id="IPR035992">
    <property type="entry name" value="Ricin_B-like_lectins"/>
</dbReference>
<evidence type="ECO:0000259" key="4">
    <source>
        <dbReference type="PROSITE" id="PS50915"/>
    </source>
</evidence>
<dbReference type="SMART" id="SM00247">
    <property type="entry name" value="XTALbg"/>
    <property type="match status" value="6"/>
</dbReference>
<dbReference type="PANTHER" id="PTHR11818">
    <property type="entry name" value="BETA/GAMMA CRYSTALLIN"/>
    <property type="match status" value="1"/>
</dbReference>
<dbReference type="Pfam" id="PF00652">
    <property type="entry name" value="Ricin_B_lectin"/>
    <property type="match status" value="1"/>
</dbReference>
<feature type="compositionally biased region" description="Polar residues" evidence="3">
    <location>
        <begin position="196"/>
        <end position="206"/>
    </location>
</feature>
<dbReference type="SMART" id="SM00458">
    <property type="entry name" value="RICIN"/>
    <property type="match status" value="1"/>
</dbReference>
<feature type="region of interest" description="Disordered" evidence="3">
    <location>
        <begin position="1350"/>
        <end position="1390"/>
    </location>
</feature>
<dbReference type="Ensembl" id="ENSSFOT00015007337.2">
    <property type="protein sequence ID" value="ENSSFOP00015007227.2"/>
    <property type="gene ID" value="ENSSFOG00015004714.2"/>
</dbReference>
<reference evidence="5" key="2">
    <citation type="submission" date="2025-08" db="UniProtKB">
        <authorList>
            <consortium name="Ensembl"/>
        </authorList>
    </citation>
    <scope>IDENTIFICATION</scope>
</reference>
<dbReference type="InterPro" id="IPR000772">
    <property type="entry name" value="Ricin_B_lectin"/>
</dbReference>
<dbReference type="Pfam" id="PF00030">
    <property type="entry name" value="Crystall"/>
    <property type="match status" value="6"/>
</dbReference>
<dbReference type="SUPFAM" id="SSF50370">
    <property type="entry name" value="Ricin B-like lectins"/>
    <property type="match status" value="1"/>
</dbReference>
<sequence length="2093" mass="229625">MEQQADNKLKPLDPKYSISKVAEAINDTNTQDKNTTKGQADDAATKAKKPGASKLSPAVDVFPKHTSISVSYANSRTLDQESGNNQQENVPSAPIKDPPLKSVDENSKGEWPKTKLESPSQITIFNPSKERESGQNYRQMAATVSLALKGELEESKCLSLQQKELDKGELGISVDEDRSHSDTSQKGRLHREEILQHQTDSSTAATQKDFKLNPPLTKHSMSVVSKSQNNNCTAEEKALESSVKKEQSAHVFDATSLVVSQIKNSVKDISHNDTECPPPNERSFEPNNKDVASKALESTEGQLQTDKHHCGNAWKEEIYLKVKSKAHVEEKTVSAITTSAVVPELEKLQVNQKEEVPFGNQSFKGQPEKGLPAESPTQAENKETQHILHFTATETNTLSSGEGVGTMGAKSTITETTAKVNQEKFLFGSQSPKGEPEKPQGLPVESPTQTENEETEPILHITAVETNTQSTCEAAGTMAENSGITEKTVKANRKEEVSSGCQSPKGEPEKPQGQSFESLLQTEKETQPVLHVSVIERNTQSIGESVGIMEEKSDITEKTIMEDQKENAPFRGQSLKGQPEKPQGQLAECPTQIENKETQPISHATVTETNTQSIDEVVETMGAKSGITEKKVKSDQKVKVQFGGLLPKGQHEMAQGQSVESSLQIEKETQGTFHVIGAETNTQSTGEAVETLGAKSTITETTDKVNQKEKVPFGSQSPKAQPEELQGQGSLSSEDQARIEDKETQLILHLSSPEINTQNTSEEARTMRENSGITEKTVTANQKEEVLFGFQPPKGEPEKPQGQSVESPLQIEREPQPVIHLSAIEINTQSIGMAVGTVGAKSGITETVVKGNQKEEVPFGSQSPKGDSEKPRGQAVESPLEIDKENQPVLHVTAIEINTQSIREAVGTMGAKSDITEKTVKADQKEKIPFGSQCPKGQPEKPRGQLVESLLQIENKETQPILHVTATETNVQNSGEADGTMGTISGITETVVKVNQKEQVLFGSQSPKVQPEKPQGLPVESPTQTENKETEPILHFTATETNTLSSGEGVGTMGAKSTITETTEKVNQKEKFPFGSQSPKGQPEKPHGPLAEGQAQIENKETEPILHLSASETNSDSASEEVRKMVLYSGISETKAGSRFEAAIGSEVSFLTSKWHPSPEGQPARKAVPSSWLDVDQNLTQKKPKKPKGTLSSSVSEENLFDTSDELKDFIEKIKRLGAPFALPPRKLGQVKFPSAPSKMPTIKEDYFEKAFDSEEFPFGLRKKTGKKNRTPGMLGRVYSTEARGKLELEQANAEESSILFQSHHTCGKEQEEKKEKELKDMTEEEPSPFSSRLGKSTIFSSLLRSSSKAKRSGDKVHSAQGSAVSTSSAISPLTPVTKTTVQPLPSPDRASAAQDTVSIVIYEQAQFSGKAFEVFRDLKDSTSLKLSPVISIRVIRGCWILYEKPRFEGRSIALEEGPIQLRNIWAEGGLAEQSHQTLPTAPIVIGSIRLAVKDYSIPHIDLFSEPRGLGRVISYFDSTVDICNFGILQSTASIKVHSGVWLLYSDPGFQGLLALLDAGEYPCPESWGFPAPFVGSLRPLKMGGLKVENPNEVKALLYEKPGFEGPSTEVNGDVFSCVEKAQEEKDGDAKASESVSKALSSVGSLKIFGGLWVGYEEPRFEGPQYVLEEGEYVDWRDWGGRSEKLLSLRPVLTDFLSPHLTMYSEPDFDPRGISIDLVGPVFNMEDTNYGTRSQSIDVIRGMWVAFENPHFSGEVYVLEKGLYSKPNDWGAHDMKISSLQPVLQVQLFSEPGFKGTFRILDTSVAELPEGFSVESCRVLAGSWLGFESQGFAGRTYVLEEGNYPDLRAMGCFPPDSSIRSLQTTGFVSEFSIPSITLFSKPRFRGRKVVLKSGAVNLQLAGCDGRIQSVLVDGGMWVVYEGSNFHGRQILLRPCEVEDWCKFSTCQRIGSLRPLIQKPVYFRLRNMRTGLLMSLTGTLDDVKLIRIQATEETGGAEQIWIYQDGLLHCKMLEDCCLETTGNMVMAGSRLGLSPERGKELHFWNITADGLVRCYVKPNLVLEVKGGQQYDKHQVILNVFDENKQSQRWLLEIL</sequence>
<feature type="compositionally biased region" description="Basic and acidic residues" evidence="3">
    <location>
        <begin position="487"/>
        <end position="497"/>
    </location>
</feature>
<feature type="compositionally biased region" description="Low complexity" evidence="3">
    <location>
        <begin position="26"/>
        <end position="37"/>
    </location>
</feature>
<dbReference type="InterPro" id="IPR011024">
    <property type="entry name" value="G_crystallin-like"/>
</dbReference>
<feature type="region of interest" description="Disordered" evidence="3">
    <location>
        <begin position="678"/>
        <end position="783"/>
    </location>
</feature>
<evidence type="ECO:0000313" key="5">
    <source>
        <dbReference type="Ensembl" id="ENSSFOP00015007227.2"/>
    </source>
</evidence>